<dbReference type="Proteomes" id="UP000016924">
    <property type="component" value="Unassembled WGS sequence"/>
</dbReference>
<feature type="repeat" description="ANK" evidence="3">
    <location>
        <begin position="495"/>
        <end position="533"/>
    </location>
</feature>
<dbReference type="Pfam" id="PF12796">
    <property type="entry name" value="Ank_2"/>
    <property type="match status" value="4"/>
</dbReference>
<dbReference type="STRING" id="1168221.R7YWS8"/>
<dbReference type="OMA" id="THINEMR"/>
<name>R7YWS8_CONA1</name>
<dbReference type="GeneID" id="19902968"/>
<accession>R7YWS8</accession>
<dbReference type="RefSeq" id="XP_007781581.1">
    <property type="nucleotide sequence ID" value="XM_007783391.1"/>
</dbReference>
<feature type="repeat" description="ANK" evidence="3">
    <location>
        <begin position="534"/>
        <end position="561"/>
    </location>
</feature>
<reference evidence="5" key="1">
    <citation type="submission" date="2012-06" db="EMBL/GenBank/DDBJ databases">
        <title>The genome sequence of Coniosporium apollinis CBS 100218.</title>
        <authorList>
            <consortium name="The Broad Institute Genome Sequencing Platform"/>
            <person name="Cuomo C."/>
            <person name="Gorbushina A."/>
            <person name="Noack S."/>
            <person name="Walker B."/>
            <person name="Young S.K."/>
            <person name="Zeng Q."/>
            <person name="Gargeya S."/>
            <person name="Fitzgerald M."/>
            <person name="Haas B."/>
            <person name="Abouelleil A."/>
            <person name="Alvarado L."/>
            <person name="Arachchi H.M."/>
            <person name="Berlin A.M."/>
            <person name="Chapman S.B."/>
            <person name="Goldberg J."/>
            <person name="Griggs A."/>
            <person name="Gujja S."/>
            <person name="Hansen M."/>
            <person name="Howarth C."/>
            <person name="Imamovic A."/>
            <person name="Larimer J."/>
            <person name="McCowan C."/>
            <person name="Montmayeur A."/>
            <person name="Murphy C."/>
            <person name="Neiman D."/>
            <person name="Pearson M."/>
            <person name="Priest M."/>
            <person name="Roberts A."/>
            <person name="Saif S."/>
            <person name="Shea T."/>
            <person name="Sisk P."/>
            <person name="Sykes S."/>
            <person name="Wortman J."/>
            <person name="Nusbaum C."/>
            <person name="Birren B."/>
        </authorList>
    </citation>
    <scope>NUCLEOTIDE SEQUENCE [LARGE SCALE GENOMIC DNA]</scope>
    <source>
        <strain evidence="5">CBS 100218</strain>
    </source>
</reference>
<dbReference type="SUPFAM" id="SSF48403">
    <property type="entry name" value="Ankyrin repeat"/>
    <property type="match status" value="2"/>
</dbReference>
<feature type="repeat" description="ANK" evidence="3">
    <location>
        <begin position="422"/>
        <end position="454"/>
    </location>
</feature>
<evidence type="ECO:0000256" key="1">
    <source>
        <dbReference type="ARBA" id="ARBA00022737"/>
    </source>
</evidence>
<keyword evidence="2 3" id="KW-0040">ANK repeat</keyword>
<dbReference type="SMART" id="SM00248">
    <property type="entry name" value="ANK"/>
    <property type="match status" value="11"/>
</dbReference>
<evidence type="ECO:0000256" key="3">
    <source>
        <dbReference type="PROSITE-ProRule" id="PRU00023"/>
    </source>
</evidence>
<feature type="repeat" description="ANK" evidence="3">
    <location>
        <begin position="118"/>
        <end position="150"/>
    </location>
</feature>
<dbReference type="PANTHER" id="PTHR24198">
    <property type="entry name" value="ANKYRIN REPEAT AND PROTEIN KINASE DOMAIN-CONTAINING PROTEIN"/>
    <property type="match status" value="1"/>
</dbReference>
<dbReference type="InterPro" id="IPR002110">
    <property type="entry name" value="Ankyrin_rpt"/>
</dbReference>
<dbReference type="OrthoDB" id="539213at2759"/>
<protein>
    <submittedName>
        <fullName evidence="4">Uncharacterized protein</fullName>
    </submittedName>
</protein>
<gene>
    <name evidence="4" type="ORF">W97_05657</name>
</gene>
<dbReference type="PRINTS" id="PR01415">
    <property type="entry name" value="ANKYRIN"/>
</dbReference>
<dbReference type="Gene3D" id="1.25.40.20">
    <property type="entry name" value="Ankyrin repeat-containing domain"/>
    <property type="match status" value="2"/>
</dbReference>
<keyword evidence="1" id="KW-0677">Repeat</keyword>
<dbReference type="EMBL" id="JH767579">
    <property type="protein sequence ID" value="EON66264.1"/>
    <property type="molecule type" value="Genomic_DNA"/>
</dbReference>
<dbReference type="PROSITE" id="PS50088">
    <property type="entry name" value="ANK_REPEAT"/>
    <property type="match status" value="6"/>
</dbReference>
<dbReference type="eggNOG" id="KOG4177">
    <property type="taxonomic scope" value="Eukaryota"/>
</dbReference>
<dbReference type="Pfam" id="PF00023">
    <property type="entry name" value="Ank"/>
    <property type="match status" value="1"/>
</dbReference>
<keyword evidence="5" id="KW-1185">Reference proteome</keyword>
<dbReference type="PANTHER" id="PTHR24198:SF165">
    <property type="entry name" value="ANKYRIN REPEAT-CONTAINING PROTEIN-RELATED"/>
    <property type="match status" value="1"/>
</dbReference>
<organism evidence="4 5">
    <name type="scientific">Coniosporium apollinis (strain CBS 100218)</name>
    <name type="common">Rock-inhabiting black yeast</name>
    <dbReference type="NCBI Taxonomy" id="1168221"/>
    <lineage>
        <taxon>Eukaryota</taxon>
        <taxon>Fungi</taxon>
        <taxon>Dikarya</taxon>
        <taxon>Ascomycota</taxon>
        <taxon>Pezizomycotina</taxon>
        <taxon>Dothideomycetes</taxon>
        <taxon>Dothideomycetes incertae sedis</taxon>
        <taxon>Coniosporium</taxon>
    </lineage>
</organism>
<dbReference type="AlphaFoldDB" id="R7YWS8"/>
<feature type="repeat" description="ANK" evidence="3">
    <location>
        <begin position="201"/>
        <end position="233"/>
    </location>
</feature>
<dbReference type="PROSITE" id="PS50297">
    <property type="entry name" value="ANK_REP_REGION"/>
    <property type="match status" value="6"/>
</dbReference>
<sequence length="561" mass="60069">MTDPAPLLYDSLANGDVLSVDLQLSAGCDVHLKVERIRGYSSSESPPLFIAVAHGHVALVQLLLDKGAEAFDPNSDDFPTALHLLGAFSLDAFTDAYRQIARLILETDSAHIETLSQEGQTPLDVTARHGNLDFMKMLLEFGAQIEGNVSPLSEAAGGGHMPVVQFLLDQGVRTDRFPIHNACCGGHVDIVRLLTTYGLDEGIGPLHMAAAIGHADVVQFLLDNGTVAEATVEDHQTALHVAATASIARILIDSGYNPNARDSKGATPLFRTCAVFRPSPEASREITAALLNAGANVNVQNNAGETSLWTHINEMRFYDFLDESAIANIEKHFGDAPYLKWAYKPALMACRKNNNQRLSCPPLEIIALLLGAGIDIGLRDQRGQTAMHQIVCDRSQLPVQGYLECFKLLIKHGADRSVADVQGLTILHQAAAAGDYPLVEMLIDAGVDVNARKTNGQTPLFEAVAAAWSTRSQAEVLTLRILLDNGTDVAAVADDGWTALHEAVSNKRRPGRFEAEAVALLLERGADAAARDAEGRTVMDIAAKEGDTSITKALLASGASL</sequence>
<dbReference type="InterPro" id="IPR036770">
    <property type="entry name" value="Ankyrin_rpt-contain_sf"/>
</dbReference>
<feature type="repeat" description="ANK" evidence="3">
    <location>
        <begin position="43"/>
        <end position="75"/>
    </location>
</feature>
<evidence type="ECO:0000313" key="4">
    <source>
        <dbReference type="EMBL" id="EON66264.1"/>
    </source>
</evidence>
<proteinExistence type="predicted"/>
<evidence type="ECO:0000256" key="2">
    <source>
        <dbReference type="ARBA" id="ARBA00023043"/>
    </source>
</evidence>
<evidence type="ECO:0000313" key="5">
    <source>
        <dbReference type="Proteomes" id="UP000016924"/>
    </source>
</evidence>
<dbReference type="HOGENOM" id="CLU_000134_48_9_1"/>